<dbReference type="InterPro" id="IPR020802">
    <property type="entry name" value="TesA-like"/>
</dbReference>
<dbReference type="GO" id="GO:0017000">
    <property type="term" value="P:antibiotic biosynthetic process"/>
    <property type="evidence" value="ECO:0007669"/>
    <property type="project" value="UniProtKB-KW"/>
</dbReference>
<dbReference type="InterPro" id="IPR036736">
    <property type="entry name" value="ACP-like_sf"/>
</dbReference>
<gene>
    <name evidence="8" type="ORF">SMD44_06508</name>
</gene>
<feature type="domain" description="Carrier" evidence="7">
    <location>
        <begin position="1571"/>
        <end position="1645"/>
    </location>
</feature>
<dbReference type="GO" id="GO:0043041">
    <property type="term" value="P:amino acid activation for nonribosomal peptide biosynthetic process"/>
    <property type="evidence" value="ECO:0007669"/>
    <property type="project" value="TreeGrafter"/>
</dbReference>
<dbReference type="CDD" id="cd05930">
    <property type="entry name" value="A_NRPS"/>
    <property type="match status" value="2"/>
</dbReference>
<dbReference type="SUPFAM" id="SSF52777">
    <property type="entry name" value="CoA-dependent acyltransferases"/>
    <property type="match status" value="6"/>
</dbReference>
<dbReference type="SMART" id="SM00823">
    <property type="entry name" value="PKS_PP"/>
    <property type="match status" value="3"/>
</dbReference>
<dbReference type="GO" id="GO:0008610">
    <property type="term" value="P:lipid biosynthetic process"/>
    <property type="evidence" value="ECO:0007669"/>
    <property type="project" value="UniProtKB-ARBA"/>
</dbReference>
<keyword evidence="5" id="KW-0677">Repeat</keyword>
<evidence type="ECO:0000256" key="1">
    <source>
        <dbReference type="ARBA" id="ARBA00001957"/>
    </source>
</evidence>
<dbReference type="SMART" id="SM00824">
    <property type="entry name" value="PKS_TE"/>
    <property type="match status" value="1"/>
</dbReference>
<dbReference type="PROSITE" id="PS00455">
    <property type="entry name" value="AMP_BINDING"/>
    <property type="match status" value="3"/>
</dbReference>
<proteinExistence type="inferred from homology"/>
<keyword evidence="9" id="KW-1185">Reference proteome</keyword>
<dbReference type="GO" id="GO:0044550">
    <property type="term" value="P:secondary metabolite biosynthetic process"/>
    <property type="evidence" value="ECO:0007669"/>
    <property type="project" value="UniProtKB-ARBA"/>
</dbReference>
<evidence type="ECO:0000256" key="5">
    <source>
        <dbReference type="ARBA" id="ARBA00022737"/>
    </source>
</evidence>
<dbReference type="Pfam" id="PF00501">
    <property type="entry name" value="AMP-binding"/>
    <property type="match status" value="3"/>
</dbReference>
<dbReference type="InterPro" id="IPR023213">
    <property type="entry name" value="CAT-like_dom_sf"/>
</dbReference>
<keyword evidence="3" id="KW-0596">Phosphopantetheine</keyword>
<dbReference type="InterPro" id="IPR010071">
    <property type="entry name" value="AA_adenyl_dom"/>
</dbReference>
<dbReference type="PANTHER" id="PTHR45527">
    <property type="entry name" value="NONRIBOSOMAL PEPTIDE SYNTHETASE"/>
    <property type="match status" value="1"/>
</dbReference>
<dbReference type="InterPro" id="IPR006162">
    <property type="entry name" value="Ppantetheine_attach_site"/>
</dbReference>
<keyword evidence="4" id="KW-0597">Phosphoprotein</keyword>
<keyword evidence="6" id="KW-0045">Antibiotic biosynthesis</keyword>
<feature type="domain" description="Carrier" evidence="7">
    <location>
        <begin position="3127"/>
        <end position="3202"/>
    </location>
</feature>
<evidence type="ECO:0000256" key="2">
    <source>
        <dbReference type="ARBA" id="ARBA00006432"/>
    </source>
</evidence>
<name>A0A1Z1WKP5_9ACTN</name>
<dbReference type="InterPro" id="IPR001242">
    <property type="entry name" value="Condensation_dom"/>
</dbReference>
<evidence type="ECO:0000313" key="9">
    <source>
        <dbReference type="Proteomes" id="UP000195880"/>
    </source>
</evidence>
<dbReference type="InterPro" id="IPR020845">
    <property type="entry name" value="AMP-binding_CS"/>
</dbReference>
<dbReference type="GO" id="GO:0005737">
    <property type="term" value="C:cytoplasm"/>
    <property type="evidence" value="ECO:0007669"/>
    <property type="project" value="TreeGrafter"/>
</dbReference>
<reference evidence="8 9" key="1">
    <citation type="submission" date="2017-05" db="EMBL/GenBank/DDBJ databases">
        <title>Streptomyces alboflavus Genome sequencing and assembly.</title>
        <authorList>
            <person name="Wang Y."/>
            <person name="Du B."/>
            <person name="Ding Y."/>
            <person name="Liu H."/>
            <person name="Hou Q."/>
            <person name="Liu K."/>
            <person name="Wang C."/>
            <person name="Yao L."/>
        </authorList>
    </citation>
    <scope>NUCLEOTIDE SEQUENCE [LARGE SCALE GENOMIC DNA]</scope>
    <source>
        <strain evidence="8 9">MDJK44</strain>
    </source>
</reference>
<dbReference type="Pfam" id="PF00668">
    <property type="entry name" value="Condensation"/>
    <property type="match status" value="3"/>
</dbReference>
<dbReference type="GO" id="GO:0072330">
    <property type="term" value="P:monocarboxylic acid biosynthetic process"/>
    <property type="evidence" value="ECO:0007669"/>
    <property type="project" value="UniProtKB-ARBA"/>
</dbReference>
<evidence type="ECO:0000256" key="3">
    <source>
        <dbReference type="ARBA" id="ARBA00022450"/>
    </source>
</evidence>
<dbReference type="Gene3D" id="1.10.1200.10">
    <property type="entry name" value="ACP-like"/>
    <property type="match status" value="2"/>
</dbReference>
<dbReference type="InterPro" id="IPR010060">
    <property type="entry name" value="NRPS_synth"/>
</dbReference>
<dbReference type="FunFam" id="2.30.38.10:FF:000001">
    <property type="entry name" value="Non-ribosomal peptide synthetase PvdI"/>
    <property type="match status" value="2"/>
</dbReference>
<dbReference type="Pfam" id="PF00550">
    <property type="entry name" value="PP-binding"/>
    <property type="match status" value="3"/>
</dbReference>
<dbReference type="FunFam" id="3.30.300.30:FF:000010">
    <property type="entry name" value="Enterobactin synthetase component F"/>
    <property type="match status" value="3"/>
</dbReference>
<organism evidence="8 9">
    <name type="scientific">Streptomyces alboflavus</name>
    <dbReference type="NCBI Taxonomy" id="67267"/>
    <lineage>
        <taxon>Bacteria</taxon>
        <taxon>Bacillati</taxon>
        <taxon>Actinomycetota</taxon>
        <taxon>Actinomycetes</taxon>
        <taxon>Kitasatosporales</taxon>
        <taxon>Streptomycetaceae</taxon>
        <taxon>Streptomyces</taxon>
    </lineage>
</organism>
<dbReference type="InterPro" id="IPR000873">
    <property type="entry name" value="AMP-dep_synth/lig_dom"/>
</dbReference>
<dbReference type="Gene3D" id="3.40.50.1820">
    <property type="entry name" value="alpha/beta hydrolase"/>
    <property type="match status" value="1"/>
</dbReference>
<dbReference type="FunFam" id="1.10.1200.10:FF:000005">
    <property type="entry name" value="Nonribosomal peptide synthetase 1"/>
    <property type="match status" value="2"/>
</dbReference>
<dbReference type="SUPFAM" id="SSF47336">
    <property type="entry name" value="ACP-like"/>
    <property type="match status" value="3"/>
</dbReference>
<evidence type="ECO:0000256" key="4">
    <source>
        <dbReference type="ARBA" id="ARBA00022553"/>
    </source>
</evidence>
<dbReference type="KEGG" id="salf:SMD44_06508"/>
<dbReference type="FunFam" id="3.40.50.12780:FF:000012">
    <property type="entry name" value="Non-ribosomal peptide synthetase"/>
    <property type="match status" value="1"/>
</dbReference>
<dbReference type="InterPro" id="IPR001031">
    <property type="entry name" value="Thioesterase"/>
</dbReference>
<dbReference type="CDD" id="cd12117">
    <property type="entry name" value="A_NRPS_Srf_like"/>
    <property type="match status" value="1"/>
</dbReference>
<dbReference type="InterPro" id="IPR009081">
    <property type="entry name" value="PP-bd_ACP"/>
</dbReference>
<dbReference type="InterPro" id="IPR025110">
    <property type="entry name" value="AMP-bd_C"/>
</dbReference>
<dbReference type="FunFam" id="1.10.1200.10:FF:000016">
    <property type="entry name" value="Non-ribosomal peptide synthase"/>
    <property type="match status" value="1"/>
</dbReference>
<evidence type="ECO:0000256" key="6">
    <source>
        <dbReference type="ARBA" id="ARBA00023194"/>
    </source>
</evidence>
<evidence type="ECO:0000259" key="7">
    <source>
        <dbReference type="PROSITE" id="PS50075"/>
    </source>
</evidence>
<comment type="cofactor">
    <cofactor evidence="1">
        <name>pantetheine 4'-phosphate</name>
        <dbReference type="ChEBI" id="CHEBI:47942"/>
    </cofactor>
</comment>
<dbReference type="Gene3D" id="2.30.38.10">
    <property type="entry name" value="Luciferase, Domain 3"/>
    <property type="match status" value="3"/>
</dbReference>
<feature type="domain" description="Carrier" evidence="7">
    <location>
        <begin position="500"/>
        <end position="575"/>
    </location>
</feature>
<dbReference type="NCBIfam" id="TIGR01720">
    <property type="entry name" value="NRPS-para261"/>
    <property type="match status" value="1"/>
</dbReference>
<dbReference type="Gene3D" id="3.30.300.30">
    <property type="match status" value="3"/>
</dbReference>
<dbReference type="RefSeq" id="WP_237307517.1">
    <property type="nucleotide sequence ID" value="NZ_CP021748.1"/>
</dbReference>
<comment type="similarity">
    <text evidence="2">Belongs to the ATP-dependent AMP-binding enzyme family.</text>
</comment>
<dbReference type="Gene3D" id="3.30.559.30">
    <property type="entry name" value="Nonribosomal peptide synthetase, condensation domain"/>
    <property type="match status" value="3"/>
</dbReference>
<evidence type="ECO:0000313" key="8">
    <source>
        <dbReference type="EMBL" id="ARX87027.1"/>
    </source>
</evidence>
<dbReference type="InterPro" id="IPR020806">
    <property type="entry name" value="PKS_PP-bd"/>
</dbReference>
<dbReference type="Gene3D" id="3.30.559.10">
    <property type="entry name" value="Chloramphenicol acetyltransferase-like domain"/>
    <property type="match status" value="3"/>
</dbReference>
<sequence length="3457" mass="369721">MGPPYPDAPAVVSGEQSLTYAETDARANQLAHLLAARGVTSESVVALAVPRSTEQVVAVLSVLKAGGTYMPLDPDYPAERLAFMLQDSAPTLIVTDSGTAALLPESTCPHLVLDAPETVEELAAADRSFGGPVCHGDQLAYVMYTSGSTGLPKGVGVTHRGVVGLALDRCYEGDAHERVLMHSAQAFDASTYELWIPLLAGGTIVVAPPGRLDAAALAKVIAEQRVTGLLVAAGLFRVVADEVPEAFTGVREVWSGGDVVSPASVARVLDACPGAVVVNAYGPTEATMAVSIHKTAEAEHLGAVIPIGRPLDNTRLYVLDAALRPVLPGVPGELHIAGGLARGYMNRSALTAERFVADPFGVAGERMYRTGDLVRWNAVGELEYVGRADAQVKVRGFRIELGEVEAAVAAHPEVAQAAVIARAAGDGVKQLVAYAVPVAGEAAVGGELAGELRAFLGQRLPEYMVPSAFVLLERFPLSPNGKLDRRALPDPEFTGSVYRAPRTPQEETLAGLFADILEVERVGVDDNFFDLGGHSLRATRLVSRVRTDLGVDLPIRTVFTSPTVSELAQALTDGQQERPRLQKAVERPERIPLSYAQRRLWFIDRFEGPSATYNVPLALRLTGDLDIDAMRAAIHDVLHRHESLRTLIREDADGLPFQQVVPADRARLDIPDTVVTPDEEDGAIEAVFTRPFDLSEDFPVRAAVLREENTDTYILVLVLHHIAGDGQSTAPLAKDISTAYEARLDGRAPGWPDLPVQYVDYTLWQQELLGDEDDPDSLLSAQFDFWRDQLDGVPQPLPLPADRPRPPAPSYRGGAVDFTLDSKLLAAVEDLAHDQGVTVSMVMQSALAVLFSRMGSGDDITLGSPIAGRTDEGLADLVGFFVNTWVLRVDLSGNPTFEQVLDQVKDRALTAYDNQDAPFERLVELLNPDRSTAYHPLFQVMFAWQNFNRAGLDLPGLEVEFYPQTTRTSKFDLFFNLADLPGPDGREIRGIAEYASDLFDRSTVEGLVARFVRVLETVAMRPSTFVGAIDVLLGDEREWLAGVHGPAAVVEPVSLVEVFERRVVESPDVPALVCGDVELSYGEVNARANRLARVLVGRGVGPGDVVGLAVSRSVDLPVALLGVLKSGAAYVPLDPAYPGARLGHILDDAAPRLVLTDTEAAGVLTDEDIPKLLVDEADLLTRGEPGDLAEGERVRELSPLDLAYVMYTSGSTGVPKGVGITHGNVVNCLPGLVGAVGVDAPWRMLAGTSVNFDVSVFELFTTWSTGGRAEVVRNVLALAERDRWDLDVISTVPSAFVELADRIAASTRVKTLVFAGEGLSRAVVERAREVLPGVRIVNAYGQSESYYASTHVVSEDRSELVAGGVPVGRPLGNVRAYVLGAGLGLVPPGVTGELYVAGEGIGRGYRGRAGLTAERFVADPFVSGARMYRTGDLARWNSAGELECVGRADAQIKVRGFRVETGEVEAALAAHPAVAQAVVIAQEVPGVGGGKRLVAYTVPALAENIGTAANEIDTNAGVNAAQLRKFVGTRLPEYMVPAAVVVLDRLPLTPNGKLDRAALPEPEFTGGEYRAPRTPVEEALAAVFAEVLDADRIGIDDDFFAVGGDSIRSIQVVSRARAQGLEITPRQVFEARTVVELAEVALANKESGTPVLAELEGGGVGSAPLLPVVDFVREVGTGFDQFGQWMAFELPLGIDRTGLVATVSALVDHHDVLRSRLIDGDESGLDVTAPGSVDVDALIRRVECAGGHDGAEWARMLSAELDAALLRLDPAAGVMVQLVWFEPADASVSGRLLIAAHHLVVDGVSWRILGPDLAAAWERVRAGEEPELAEVGTSARRWAHALAEEAVRPEREAELALWQRILEGDDPLLGSRALDPAVDLTSTIDSVRVHVPVAVTESLLSAVPAAFRGGVNDVLLAGLGLAVARWRERRGVAEPSVLVRLEGHGRQDEVVPGADLSRTVGWFTSVYPVRLDLSGVDLGEALAGGGAAGGAVKAVKEQLLEVPDKGIGFGLLRYMNPRTAELLSGRSTGQIGFNYLGRFSGSDMPEHLRGLGFSPAPETSELVVSPETGLPVLSTLDVSAAVIDSAEGPSLGTAFAFPTGLLDRADVEELAGLWVEALSGLVEHVALPGAGGLTPSDVPLVEVSQAEIEAWEGGFPGLVDVWPQSTLQAGLLFHSRMIEAQAVDGAGFDAYQMQLVFHLGGRVDAERMRVAGQALLDRYANLRTAFVDSASGDPVQLVLDGVELPWEFVDLSSRAEGEREEAFEEFLKRDHGRHFDPQRPPMLRLTLVALTEDRFELVLTVHHTLFDGWSLPILFQELMRLYGAHGDGSVLPRVRSYRDFLAWLARQDRAETARAWAAELDGVEEPTLLAPDTMGEAVGEATGIGSVEVELPDETARALTRRAAELGVTVNTLVQGAWAVLLGQLTGRDDVVFGATVSGRPPELPGVDSMAGLFINTLPVRVRCAAADTLADVLKSTQEHQAALLDHHYYPLADIQQATGLNSLFDSLIVFESYPIDRGELDDANTAAGIRLTGVRPFSGTHYPLTVMAGADPHPQLSLQFQEHVFEQGAVEEMAARFGRVLAQLAADPQTRVASVDVLEPGERDRVLRALNDTAREVPEQTIHELFEEWARRTPDAPAVVSGEQSLTYAETNARANRLARHLVAQGVGPDTVVAVVLPRVVDLPVALLAVLKTGAAYVPVDPAYPSERLGHILADAAPVLVLTDSEAAGVLPDEDVPRLLLDRTDVLTEGDACDLEDADRLRPVSTGHLVYVVYTSGSTGLPKGVGITHANLVNGLASLVRSVGLPTGWRMLASTSVGFDVAAFELFSTLTTGGSVELVRDVIALAERDHWDVDVISSVPSAFGELVDQIASSTQVKSLVFAGEELSVSLLERVRGAWPGVRVVNGYGPSETFYVTTHELPADAPVGTTVPIGRPMDNLRAYVLSPSLNPVPQGTVGELYMGGAGVGRGYTNRFALTAERFVADPFGVAGERMYRTGDLVRWNAVGELEYVGRADAQVKVRGFRIELGEVEAAVAAHPEVAQAAVIARAAGDGVKQLVAYAVPVAGEAAVGGELAGELRAFLGQRLPEYMVPSAFVLLERFPLSPNGKLDRRALPDPEFTGSVYRAPRTSQEETLAGLFADILEVERVGIDDNFFDLGGHSLRATRLVSRVRTDLGVDLPIRTVFTSPTVSELAQALTEAGENPSAVPTDPFGVVFAIKTDGDEAPLWWIHPGGGLAWCYMEFAEHLPQSRPVYGIQARGFDGSPVPGSIQEMVTDYAEQIRSVQPEGPYHILGWSLGGTLGQAVAAELRGQGHEVGLLALLDSVTSDYFARNKAADEDYIRAFLAERVGHMTGDGDGAFLDVAARLLVEHLEMMQTYESPVFDGDVVFFNATRNQESGYAEQWRPLIGGTVHEHDIDCAHQDMYHPGPAQEISKIVRAALGDDAVSSEDPGSTAG</sequence>
<dbReference type="Gene3D" id="3.40.50.980">
    <property type="match status" value="6"/>
</dbReference>
<dbReference type="SUPFAM" id="SSF56801">
    <property type="entry name" value="Acetyl-CoA synthetase-like"/>
    <property type="match status" value="3"/>
</dbReference>
<dbReference type="InterPro" id="IPR029058">
    <property type="entry name" value="AB_hydrolase_fold"/>
</dbReference>
<dbReference type="Pfam" id="PF00975">
    <property type="entry name" value="Thioesterase"/>
    <property type="match status" value="1"/>
</dbReference>
<dbReference type="EMBL" id="CP021748">
    <property type="protein sequence ID" value="ARX87027.1"/>
    <property type="molecule type" value="Genomic_DNA"/>
</dbReference>
<dbReference type="GO" id="GO:0031177">
    <property type="term" value="F:phosphopantetheine binding"/>
    <property type="evidence" value="ECO:0007669"/>
    <property type="project" value="InterPro"/>
</dbReference>
<dbReference type="NCBIfam" id="TIGR01733">
    <property type="entry name" value="AA-adenyl-dom"/>
    <property type="match status" value="3"/>
</dbReference>
<dbReference type="CDD" id="cd19543">
    <property type="entry name" value="DCL_NRPS"/>
    <property type="match status" value="1"/>
</dbReference>
<dbReference type="NCBIfam" id="NF003417">
    <property type="entry name" value="PRK04813.1"/>
    <property type="match status" value="3"/>
</dbReference>
<dbReference type="FunFam" id="3.40.50.980:FF:000001">
    <property type="entry name" value="Non-ribosomal peptide synthetase"/>
    <property type="match status" value="3"/>
</dbReference>
<dbReference type="GO" id="GO:0003824">
    <property type="term" value="F:catalytic activity"/>
    <property type="evidence" value="ECO:0007669"/>
    <property type="project" value="InterPro"/>
</dbReference>
<protein>
    <recommendedName>
        <fullName evidence="7">Carrier domain-containing protein</fullName>
    </recommendedName>
</protein>
<dbReference type="SUPFAM" id="SSF53474">
    <property type="entry name" value="alpha/beta-Hydrolases"/>
    <property type="match status" value="1"/>
</dbReference>
<dbReference type="Proteomes" id="UP000195880">
    <property type="component" value="Chromosome"/>
</dbReference>
<accession>A0A1Z1WKP5</accession>
<dbReference type="PROSITE" id="PS50075">
    <property type="entry name" value="CARRIER"/>
    <property type="match status" value="3"/>
</dbReference>
<dbReference type="PROSITE" id="PS00012">
    <property type="entry name" value="PHOSPHOPANTETHEINE"/>
    <property type="match status" value="3"/>
</dbReference>
<dbReference type="CDD" id="cd19540">
    <property type="entry name" value="LCL_NRPS-like"/>
    <property type="match status" value="1"/>
</dbReference>
<dbReference type="Pfam" id="PF13193">
    <property type="entry name" value="AMP-binding_C"/>
    <property type="match status" value="3"/>
</dbReference>
<dbReference type="PANTHER" id="PTHR45527:SF1">
    <property type="entry name" value="FATTY ACID SYNTHASE"/>
    <property type="match status" value="1"/>
</dbReference>
<dbReference type="InterPro" id="IPR045851">
    <property type="entry name" value="AMP-bd_C_sf"/>
</dbReference>